<dbReference type="VEuPathDB" id="FungiDB:BON22_3216"/>
<evidence type="ECO:0000313" key="2">
    <source>
        <dbReference type="EMBL" id="ONH66981.1"/>
    </source>
</evidence>
<sequence length="105" mass="11432">MWPFDTSQLSSEFPHVEWATYVLIDAHATYEIRKTSLETTSSELTSSQNPQQAPHADTFMEQLLGGVESHARHTDDSKLIVPCIGYVEDVSSLMCVVGGSDAGGS</sequence>
<protein>
    <submittedName>
        <fullName evidence="2">Uncharacterized protein</fullName>
    </submittedName>
</protein>
<gene>
    <name evidence="2" type="ORF">BON22_3216</name>
</gene>
<proteinExistence type="predicted"/>
<dbReference type="AlphaFoldDB" id="A0A1V2L7H2"/>
<name>A0A1V2L7H2_CYBFA</name>
<comment type="caution">
    <text evidence="2">The sequence shown here is derived from an EMBL/GenBank/DDBJ whole genome shotgun (WGS) entry which is preliminary data.</text>
</comment>
<feature type="compositionally biased region" description="Low complexity" evidence="1">
    <location>
        <begin position="38"/>
        <end position="47"/>
    </location>
</feature>
<organism evidence="2 3">
    <name type="scientific">Cyberlindnera fabianii</name>
    <name type="common">Yeast</name>
    <name type="synonym">Hansenula fabianii</name>
    <dbReference type="NCBI Taxonomy" id="36022"/>
    <lineage>
        <taxon>Eukaryota</taxon>
        <taxon>Fungi</taxon>
        <taxon>Dikarya</taxon>
        <taxon>Ascomycota</taxon>
        <taxon>Saccharomycotina</taxon>
        <taxon>Saccharomycetes</taxon>
        <taxon>Phaffomycetales</taxon>
        <taxon>Phaffomycetaceae</taxon>
        <taxon>Cyberlindnera</taxon>
    </lineage>
</organism>
<dbReference type="Proteomes" id="UP000189513">
    <property type="component" value="Unassembled WGS sequence"/>
</dbReference>
<keyword evidence="3" id="KW-1185">Reference proteome</keyword>
<dbReference type="EMBL" id="MPUK01000005">
    <property type="protein sequence ID" value="ONH66981.1"/>
    <property type="molecule type" value="Genomic_DNA"/>
</dbReference>
<evidence type="ECO:0000313" key="3">
    <source>
        <dbReference type="Proteomes" id="UP000189513"/>
    </source>
</evidence>
<feature type="region of interest" description="Disordered" evidence="1">
    <location>
        <begin position="38"/>
        <end position="57"/>
    </location>
</feature>
<evidence type="ECO:0000256" key="1">
    <source>
        <dbReference type="SAM" id="MobiDB-lite"/>
    </source>
</evidence>
<reference evidence="3" key="1">
    <citation type="journal article" date="2017" name="Genome Announc.">
        <title>Genome sequences of Cyberlindnera fabianii 65, Pichia kudriavzevii 129, and Saccharomyces cerevisiae 131 isolated from fermented masau fruits in Zimbabwe.</title>
        <authorList>
            <person name="van Rijswijck I.M.H."/>
            <person name="Derks M.F.L."/>
            <person name="Abee T."/>
            <person name="de Ridder D."/>
            <person name="Smid E.J."/>
        </authorList>
    </citation>
    <scope>NUCLEOTIDE SEQUENCE [LARGE SCALE GENOMIC DNA]</scope>
    <source>
        <strain evidence="3">65</strain>
    </source>
</reference>
<accession>A0A1V2L7H2</accession>